<reference evidence="1 2" key="1">
    <citation type="submission" date="2018-06" db="EMBL/GenBank/DDBJ databases">
        <authorList>
            <consortium name="Pathogen Informatics"/>
            <person name="Doyle S."/>
        </authorList>
    </citation>
    <scope>NUCLEOTIDE SEQUENCE [LARGE SCALE GENOMIC DNA]</scope>
    <source>
        <strain evidence="1 2">NCTC11546</strain>
    </source>
</reference>
<protein>
    <submittedName>
        <fullName evidence="1">Uncharacterized protein</fullName>
    </submittedName>
</protein>
<gene>
    <name evidence="1" type="ORF">NCTC11546_01288</name>
</gene>
<organism evidence="1 2">
    <name type="scientific">Capnocytophaga ochracea</name>
    <dbReference type="NCBI Taxonomy" id="1018"/>
    <lineage>
        <taxon>Bacteria</taxon>
        <taxon>Pseudomonadati</taxon>
        <taxon>Bacteroidota</taxon>
        <taxon>Flavobacteriia</taxon>
        <taxon>Flavobacteriales</taxon>
        <taxon>Flavobacteriaceae</taxon>
        <taxon>Capnocytophaga</taxon>
    </lineage>
</organism>
<sequence length="84" mass="9864">MNTITLQATINEADFPTFLSLFEKFKVKTVLLSKKEGKKTYPIETAIPNEKTQKAFQEVKEKGHLMKRYKDVRQLFKDIDNEQL</sequence>
<name>A0A2X2RCB7_CAPOC</name>
<evidence type="ECO:0000313" key="1">
    <source>
        <dbReference type="EMBL" id="SQA78062.1"/>
    </source>
</evidence>
<evidence type="ECO:0000313" key="2">
    <source>
        <dbReference type="Proteomes" id="UP000249891"/>
    </source>
</evidence>
<proteinExistence type="predicted"/>
<dbReference type="Proteomes" id="UP000249891">
    <property type="component" value="Unassembled WGS sequence"/>
</dbReference>
<dbReference type="AlphaFoldDB" id="A0A2X2RCB7"/>
<accession>A0A2X2RCB7</accession>
<dbReference type="EMBL" id="UARG01000017">
    <property type="protein sequence ID" value="SQA78062.1"/>
    <property type="molecule type" value="Genomic_DNA"/>
</dbReference>